<dbReference type="InParanoid" id="A0A1Z5RGR6"/>
<organism evidence="1 2">
    <name type="scientific">Sorghum bicolor</name>
    <name type="common">Sorghum</name>
    <name type="synonym">Sorghum vulgare</name>
    <dbReference type="NCBI Taxonomy" id="4558"/>
    <lineage>
        <taxon>Eukaryota</taxon>
        <taxon>Viridiplantae</taxon>
        <taxon>Streptophyta</taxon>
        <taxon>Embryophyta</taxon>
        <taxon>Tracheophyta</taxon>
        <taxon>Spermatophyta</taxon>
        <taxon>Magnoliopsida</taxon>
        <taxon>Liliopsida</taxon>
        <taxon>Poales</taxon>
        <taxon>Poaceae</taxon>
        <taxon>PACMAD clade</taxon>
        <taxon>Panicoideae</taxon>
        <taxon>Andropogonodae</taxon>
        <taxon>Andropogoneae</taxon>
        <taxon>Sorghinae</taxon>
        <taxon>Sorghum</taxon>
    </lineage>
</organism>
<evidence type="ECO:0000313" key="2">
    <source>
        <dbReference type="Proteomes" id="UP000000768"/>
    </source>
</evidence>
<reference evidence="2" key="2">
    <citation type="journal article" date="2018" name="Plant J.">
        <title>The Sorghum bicolor reference genome: improved assembly, gene annotations, a transcriptome atlas, and signatures of genome organization.</title>
        <authorList>
            <person name="McCormick R.F."/>
            <person name="Truong S.K."/>
            <person name="Sreedasyam A."/>
            <person name="Jenkins J."/>
            <person name="Shu S."/>
            <person name="Sims D."/>
            <person name="Kennedy M."/>
            <person name="Amirebrahimi M."/>
            <person name="Weers B.D."/>
            <person name="McKinley B."/>
            <person name="Mattison A."/>
            <person name="Morishige D.T."/>
            <person name="Grimwood J."/>
            <person name="Schmutz J."/>
            <person name="Mullet J.E."/>
        </authorList>
    </citation>
    <scope>NUCLEOTIDE SEQUENCE [LARGE SCALE GENOMIC DNA]</scope>
    <source>
        <strain evidence="2">cv. BTx623</strain>
    </source>
</reference>
<evidence type="ECO:0000313" key="1">
    <source>
        <dbReference type="EMBL" id="OQU82960.1"/>
    </source>
</evidence>
<reference evidence="1 2" key="1">
    <citation type="journal article" date="2009" name="Nature">
        <title>The Sorghum bicolor genome and the diversification of grasses.</title>
        <authorList>
            <person name="Paterson A.H."/>
            <person name="Bowers J.E."/>
            <person name="Bruggmann R."/>
            <person name="Dubchak I."/>
            <person name="Grimwood J."/>
            <person name="Gundlach H."/>
            <person name="Haberer G."/>
            <person name="Hellsten U."/>
            <person name="Mitros T."/>
            <person name="Poliakov A."/>
            <person name="Schmutz J."/>
            <person name="Spannagl M."/>
            <person name="Tang H."/>
            <person name="Wang X."/>
            <person name="Wicker T."/>
            <person name="Bharti A.K."/>
            <person name="Chapman J."/>
            <person name="Feltus F.A."/>
            <person name="Gowik U."/>
            <person name="Grigoriev I.V."/>
            <person name="Lyons E."/>
            <person name="Maher C.A."/>
            <person name="Martis M."/>
            <person name="Narechania A."/>
            <person name="Otillar R.P."/>
            <person name="Penning B.W."/>
            <person name="Salamov A.A."/>
            <person name="Wang Y."/>
            <person name="Zhang L."/>
            <person name="Carpita N.C."/>
            <person name="Freeling M."/>
            <person name="Gingle A.R."/>
            <person name="Hash C.T."/>
            <person name="Keller B."/>
            <person name="Klein P."/>
            <person name="Kresovich S."/>
            <person name="McCann M.C."/>
            <person name="Ming R."/>
            <person name="Peterson D.G."/>
            <person name="Mehboob-ur-Rahman"/>
            <person name="Ware D."/>
            <person name="Westhoff P."/>
            <person name="Mayer K.F."/>
            <person name="Messing J."/>
            <person name="Rokhsar D.S."/>
        </authorList>
    </citation>
    <scope>NUCLEOTIDE SEQUENCE [LARGE SCALE GENOMIC DNA]</scope>
    <source>
        <strain evidence="2">cv. BTx623</strain>
    </source>
</reference>
<proteinExistence type="predicted"/>
<accession>A0A1Z5RGR6</accession>
<dbReference type="AlphaFoldDB" id="A0A1Z5RGR6"/>
<keyword evidence="2" id="KW-1185">Reference proteome</keyword>
<dbReference type="EMBL" id="CM000764">
    <property type="protein sequence ID" value="OQU82960.1"/>
    <property type="molecule type" value="Genomic_DNA"/>
</dbReference>
<dbReference type="Proteomes" id="UP000000768">
    <property type="component" value="Chromosome 5"/>
</dbReference>
<gene>
    <name evidence="1" type="ORF">SORBI_3005G053950</name>
</gene>
<dbReference type="Gramene" id="OQU82960">
    <property type="protein sequence ID" value="OQU82960"/>
    <property type="gene ID" value="SORBI_3005G053950"/>
</dbReference>
<protein>
    <submittedName>
        <fullName evidence="1">Uncharacterized protein</fullName>
    </submittedName>
</protein>
<name>A0A1Z5RGR6_SORBI</name>
<sequence length="98" mass="10994">MAAPAPAPAHGFVEEFEYMIGEEITMFNIDWMVEQRPDVDDSIVYPMDRTPSPIPPGWRRLVVFYKVDENNKSTIVWPAPYVMYGPEAPAPAPAPTIG</sequence>